<dbReference type="InterPro" id="IPR012816">
    <property type="entry name" value="NADAR"/>
</dbReference>
<dbReference type="CDD" id="cd15457">
    <property type="entry name" value="NADAR"/>
    <property type="match status" value="1"/>
</dbReference>
<evidence type="ECO:0000256" key="1">
    <source>
        <dbReference type="SAM" id="MobiDB-lite"/>
    </source>
</evidence>
<comment type="caution">
    <text evidence="3">The sequence shown here is derived from an EMBL/GenBank/DDBJ whole genome shotgun (WGS) entry which is preliminary data.</text>
</comment>
<accession>A0A8T2T924</accession>
<evidence type="ECO:0000313" key="4">
    <source>
        <dbReference type="Proteomes" id="UP000825935"/>
    </source>
</evidence>
<gene>
    <name evidence="3" type="ORF">KP509_14G044700</name>
</gene>
<proteinExistence type="predicted"/>
<dbReference type="AlphaFoldDB" id="A0A8T2T924"/>
<evidence type="ECO:0000313" key="3">
    <source>
        <dbReference type="EMBL" id="KAH7415459.1"/>
    </source>
</evidence>
<name>A0A8T2T924_CERRI</name>
<sequence length="257" mass="30194">MRNKSSSRRPLQNPSEMRRREQSQRSESSDILFYNENKGRFGCFSNFYPAQIFVDGKKWATVEHYYQAMKFSDDPALIEEVRRAATPGEAAALGSELRYHVRRDWHKETVNDDGNVSSLKLNVMRVALRAKFDQHCELRSILLSTTGRRIIENTKNDRYWANGGDNSGKNMLGKLLMELREILINEEERIKVKKAVRVPSGNKRHTYQIERKKRSAKATVRNKRHTYQIERKKRSAKATVRRNPIMWFFSSFFSCLR</sequence>
<dbReference type="EMBL" id="CM035419">
    <property type="protein sequence ID" value="KAH7415459.1"/>
    <property type="molecule type" value="Genomic_DNA"/>
</dbReference>
<dbReference type="InterPro" id="IPR037238">
    <property type="entry name" value="YbiA-like_sf"/>
</dbReference>
<protein>
    <recommendedName>
        <fullName evidence="2">NADAR domain-containing protein</fullName>
    </recommendedName>
</protein>
<feature type="region of interest" description="Disordered" evidence="1">
    <location>
        <begin position="1"/>
        <end position="29"/>
    </location>
</feature>
<dbReference type="Gene3D" id="1.10.357.40">
    <property type="entry name" value="YbiA-like"/>
    <property type="match status" value="1"/>
</dbReference>
<dbReference type="NCBIfam" id="TIGR02464">
    <property type="entry name" value="ribofla_fusion"/>
    <property type="match status" value="1"/>
</dbReference>
<dbReference type="Proteomes" id="UP000825935">
    <property type="component" value="Chromosome 14"/>
</dbReference>
<dbReference type="SUPFAM" id="SSF143990">
    <property type="entry name" value="YbiA-like"/>
    <property type="match status" value="1"/>
</dbReference>
<feature type="domain" description="NADAR" evidence="2">
    <location>
        <begin position="32"/>
        <end position="183"/>
    </location>
</feature>
<dbReference type="OrthoDB" id="206452at2759"/>
<dbReference type="EMBL" id="CM035419">
    <property type="protein sequence ID" value="KAH7415458.1"/>
    <property type="molecule type" value="Genomic_DNA"/>
</dbReference>
<organism evidence="3 4">
    <name type="scientific">Ceratopteris richardii</name>
    <name type="common">Triangle waterfern</name>
    <dbReference type="NCBI Taxonomy" id="49495"/>
    <lineage>
        <taxon>Eukaryota</taxon>
        <taxon>Viridiplantae</taxon>
        <taxon>Streptophyta</taxon>
        <taxon>Embryophyta</taxon>
        <taxon>Tracheophyta</taxon>
        <taxon>Polypodiopsida</taxon>
        <taxon>Polypodiidae</taxon>
        <taxon>Polypodiales</taxon>
        <taxon>Pteridineae</taxon>
        <taxon>Pteridaceae</taxon>
        <taxon>Parkerioideae</taxon>
        <taxon>Ceratopteris</taxon>
    </lineage>
</organism>
<feature type="compositionally biased region" description="Basic and acidic residues" evidence="1">
    <location>
        <begin position="16"/>
        <end position="28"/>
    </location>
</feature>
<keyword evidence="4" id="KW-1185">Reference proteome</keyword>
<dbReference type="Pfam" id="PF08719">
    <property type="entry name" value="NADAR"/>
    <property type="match status" value="1"/>
</dbReference>
<evidence type="ECO:0000259" key="2">
    <source>
        <dbReference type="Pfam" id="PF08719"/>
    </source>
</evidence>
<reference evidence="3" key="1">
    <citation type="submission" date="2021-08" db="EMBL/GenBank/DDBJ databases">
        <title>WGS assembly of Ceratopteris richardii.</title>
        <authorList>
            <person name="Marchant D.B."/>
            <person name="Chen G."/>
            <person name="Jenkins J."/>
            <person name="Shu S."/>
            <person name="Leebens-Mack J."/>
            <person name="Grimwood J."/>
            <person name="Schmutz J."/>
            <person name="Soltis P."/>
            <person name="Soltis D."/>
            <person name="Chen Z.-H."/>
        </authorList>
    </citation>
    <scope>NUCLEOTIDE SEQUENCE</scope>
    <source>
        <strain evidence="3">Whitten #5841</strain>
        <tissue evidence="3">Leaf</tissue>
    </source>
</reference>